<dbReference type="AlphaFoldDB" id="A0A809WTP2"/>
<dbReference type="EMBL" id="AP023091">
    <property type="protein sequence ID" value="BCE17823.1"/>
    <property type="molecule type" value="Genomic_DNA"/>
</dbReference>
<keyword evidence="1" id="KW-0812">Transmembrane</keyword>
<reference evidence="2" key="1">
    <citation type="submission" date="2020-05" db="EMBL/GenBank/DDBJ databases">
        <title>Complete genome sequence of Bradyrhizobium diazoefficiens XF1 isolated from soybean nodule.</title>
        <authorList>
            <person name="Noda R."/>
            <person name="Kakizaki K."/>
            <person name="Minamisawa K."/>
        </authorList>
    </citation>
    <scope>NUCLEOTIDE SEQUENCE</scope>
    <source>
        <strain evidence="2">XF1</strain>
    </source>
</reference>
<accession>A0A809WTP2</accession>
<name>A0A809WTP2_9BRAD</name>
<evidence type="ECO:0000256" key="1">
    <source>
        <dbReference type="SAM" id="Phobius"/>
    </source>
</evidence>
<proteinExistence type="predicted"/>
<organism evidence="2">
    <name type="scientific">Bradyrhizobium diazoefficiens</name>
    <dbReference type="NCBI Taxonomy" id="1355477"/>
    <lineage>
        <taxon>Bacteria</taxon>
        <taxon>Pseudomonadati</taxon>
        <taxon>Pseudomonadota</taxon>
        <taxon>Alphaproteobacteria</taxon>
        <taxon>Hyphomicrobiales</taxon>
        <taxon>Nitrobacteraceae</taxon>
        <taxon>Bradyrhizobium</taxon>
    </lineage>
</organism>
<feature type="transmembrane region" description="Helical" evidence="1">
    <location>
        <begin position="182"/>
        <end position="206"/>
    </location>
</feature>
<keyword evidence="1" id="KW-0472">Membrane</keyword>
<keyword evidence="1" id="KW-1133">Transmembrane helix</keyword>
<gene>
    <name evidence="2" type="ORF">XF1B_05040</name>
</gene>
<sequence length="210" mass="24282">MSDPDIADELADIIRRWNEIEGRLKAAEQICGDAVVAAVNELRYAGRQFVDAMTIYVKSPQTEDDGREMRKHLQNVKYNLMNADHDCTDAVCLFYHERVKRMLNEYPLATILEYFPEFRQIHDQIDGANKVIAQSRETRVNRQQAYRALAEMHVPQLFAFSRKMEVSEPLMLESIQRTRIRFGLVLVGTVVLTAVFTACVMLFLFLRIHG</sequence>
<evidence type="ECO:0000313" key="2">
    <source>
        <dbReference type="EMBL" id="BCE17823.1"/>
    </source>
</evidence>
<protein>
    <submittedName>
        <fullName evidence="2">Uncharacterized protein</fullName>
    </submittedName>
</protein>